<feature type="domain" description="Rho-GAP" evidence="5">
    <location>
        <begin position="1272"/>
        <end position="1478"/>
    </location>
</feature>
<dbReference type="KEGG" id="pmrn:116942876"/>
<gene>
    <name evidence="8" type="primary">LOC116942876</name>
</gene>
<feature type="region of interest" description="Disordered" evidence="4">
    <location>
        <begin position="955"/>
        <end position="997"/>
    </location>
</feature>
<dbReference type="InterPro" id="IPR001660">
    <property type="entry name" value="SAM"/>
</dbReference>
<dbReference type="SUPFAM" id="SSF55961">
    <property type="entry name" value="Bet v1-like"/>
    <property type="match status" value="1"/>
</dbReference>
<proteinExistence type="predicted"/>
<feature type="compositionally biased region" description="Low complexity" evidence="4">
    <location>
        <begin position="923"/>
        <end position="939"/>
    </location>
</feature>
<feature type="compositionally biased region" description="Polar residues" evidence="4">
    <location>
        <begin position="243"/>
        <end position="258"/>
    </location>
</feature>
<dbReference type="PROSITE" id="PS50238">
    <property type="entry name" value="RHOGAP"/>
    <property type="match status" value="1"/>
</dbReference>
<feature type="region of interest" description="Disordered" evidence="4">
    <location>
        <begin position="517"/>
        <end position="580"/>
    </location>
</feature>
<dbReference type="SUPFAM" id="SSF47769">
    <property type="entry name" value="SAM/Pointed domain"/>
    <property type="match status" value="1"/>
</dbReference>
<feature type="compositionally biased region" description="Polar residues" evidence="4">
    <location>
        <begin position="1145"/>
        <end position="1166"/>
    </location>
</feature>
<name>A0AAJ7T4F1_PETMA</name>
<dbReference type="GO" id="GO:0035023">
    <property type="term" value="P:regulation of Rho protein signal transduction"/>
    <property type="evidence" value="ECO:0007669"/>
    <property type="project" value="TreeGrafter"/>
</dbReference>
<dbReference type="GO" id="GO:0007165">
    <property type="term" value="P:signal transduction"/>
    <property type="evidence" value="ECO:0007669"/>
    <property type="project" value="InterPro"/>
</dbReference>
<dbReference type="SUPFAM" id="SSF48350">
    <property type="entry name" value="GTPase activation domain, GAP"/>
    <property type="match status" value="1"/>
</dbReference>
<dbReference type="GO" id="GO:0016020">
    <property type="term" value="C:membrane"/>
    <property type="evidence" value="ECO:0007669"/>
    <property type="project" value="UniProtKB-SubCell"/>
</dbReference>
<keyword evidence="2" id="KW-0343">GTPase activation</keyword>
<dbReference type="InterPro" id="IPR013761">
    <property type="entry name" value="SAM/pointed_sf"/>
</dbReference>
<evidence type="ECO:0000256" key="1">
    <source>
        <dbReference type="ARBA" id="ARBA00004170"/>
    </source>
</evidence>
<dbReference type="CDD" id="cd08869">
    <property type="entry name" value="START_RhoGAP"/>
    <property type="match status" value="1"/>
</dbReference>
<dbReference type="GO" id="GO:0030036">
    <property type="term" value="P:actin cytoskeleton organization"/>
    <property type="evidence" value="ECO:0007669"/>
    <property type="project" value="TreeGrafter"/>
</dbReference>
<feature type="compositionally biased region" description="Gly residues" evidence="4">
    <location>
        <begin position="898"/>
        <end position="909"/>
    </location>
</feature>
<protein>
    <submittedName>
        <fullName evidence="8">Rho GTPase-activating protein 7-like isoform X1</fullName>
    </submittedName>
</protein>
<feature type="compositionally biased region" description="Polar residues" evidence="4">
    <location>
        <begin position="1521"/>
        <end position="1530"/>
    </location>
</feature>
<organism evidence="7 8">
    <name type="scientific">Petromyzon marinus</name>
    <name type="common">Sea lamprey</name>
    <dbReference type="NCBI Taxonomy" id="7757"/>
    <lineage>
        <taxon>Eukaryota</taxon>
        <taxon>Metazoa</taxon>
        <taxon>Chordata</taxon>
        <taxon>Craniata</taxon>
        <taxon>Vertebrata</taxon>
        <taxon>Cyclostomata</taxon>
        <taxon>Hyperoartia</taxon>
        <taxon>Petromyzontiformes</taxon>
        <taxon>Petromyzontidae</taxon>
        <taxon>Petromyzon</taxon>
    </lineage>
</organism>
<keyword evidence="3" id="KW-0597">Phosphoprotein</keyword>
<evidence type="ECO:0000259" key="5">
    <source>
        <dbReference type="PROSITE" id="PS50238"/>
    </source>
</evidence>
<accession>A0AAJ7T4F1</accession>
<evidence type="ECO:0000256" key="3">
    <source>
        <dbReference type="ARBA" id="ARBA00022553"/>
    </source>
</evidence>
<feature type="region of interest" description="Disordered" evidence="4">
    <location>
        <begin position="1109"/>
        <end position="1193"/>
    </location>
</feature>
<evidence type="ECO:0000256" key="4">
    <source>
        <dbReference type="SAM" id="MobiDB-lite"/>
    </source>
</evidence>
<evidence type="ECO:0000259" key="6">
    <source>
        <dbReference type="PROSITE" id="PS50848"/>
    </source>
</evidence>
<feature type="region of interest" description="Disordered" evidence="4">
    <location>
        <begin position="1010"/>
        <end position="1044"/>
    </location>
</feature>
<dbReference type="Gene3D" id="3.30.530.20">
    <property type="match status" value="1"/>
</dbReference>
<dbReference type="InterPro" id="IPR023393">
    <property type="entry name" value="START-like_dom_sf"/>
</dbReference>
<dbReference type="InterPro" id="IPR008936">
    <property type="entry name" value="Rho_GTPase_activation_prot"/>
</dbReference>
<dbReference type="Pfam" id="PF07647">
    <property type="entry name" value="SAM_2"/>
    <property type="match status" value="1"/>
</dbReference>
<dbReference type="PROSITE" id="PS50848">
    <property type="entry name" value="START"/>
    <property type="match status" value="1"/>
</dbReference>
<evidence type="ECO:0000313" key="8">
    <source>
        <dbReference type="RefSeq" id="XP_032811166.1"/>
    </source>
</evidence>
<feature type="domain" description="START" evidence="6">
    <location>
        <begin position="1555"/>
        <end position="1757"/>
    </location>
</feature>
<dbReference type="Pfam" id="PF00620">
    <property type="entry name" value="RhoGAP"/>
    <property type="match status" value="1"/>
</dbReference>
<feature type="compositionally biased region" description="Polar residues" evidence="4">
    <location>
        <begin position="986"/>
        <end position="997"/>
    </location>
</feature>
<dbReference type="GO" id="GO:0008289">
    <property type="term" value="F:lipid binding"/>
    <property type="evidence" value="ECO:0007669"/>
    <property type="project" value="InterPro"/>
</dbReference>
<feature type="compositionally biased region" description="Basic and acidic residues" evidence="4">
    <location>
        <begin position="967"/>
        <end position="981"/>
    </location>
</feature>
<feature type="region of interest" description="Disordered" evidence="4">
    <location>
        <begin position="1504"/>
        <end position="1545"/>
    </location>
</feature>
<dbReference type="Pfam" id="PF01852">
    <property type="entry name" value="START"/>
    <property type="match status" value="1"/>
</dbReference>
<feature type="compositionally biased region" description="Polar residues" evidence="4">
    <location>
        <begin position="726"/>
        <end position="741"/>
    </location>
</feature>
<keyword evidence="7" id="KW-1185">Reference proteome</keyword>
<sequence length="1757" mass="188786">MRPGDHMFSSHDAPCCRGYAGGAARADLAKVAAILSGSDVVGPTNGAEFTRARVDTPASRSRRLPDAAWPLDFQGGEDLLNDRGTAVVSVASAGGEAPTGPGGEAPLKGNYCSLSASTTSRHSGHPSWQKCHDQPDDAAIPVDEVPDLAVNADNVAVTANGRHELHGNHSGPDLPTEGAGLITTDDGQAFELIAKSAAGTTSPDPEEEGDNDSCSLPVSMGGVILPSIDAEKDPDVTAEFDVTSPTPSACTTETSIDSGAQGEASGALLQTDEPGSSLAPSVSQLFCLDTIPEEARSEGSERIFGGHHEAGMDEGDHIAEALSLVELGDEAEIVHTGVVARKRRRNDRSKTAATPRPLDDGAGSPPAPTKSDATARKERPLPDMTGYSDDFMTDAALAGAHCGGAECPGGIKSARESDVLGGGGGPRLPAQSPPPPAAVVVWSSGDSDAESKTNDRALRIVEEPVQLEPGPSEQHAAAVARRAEMSSAGRGYPRIDSLTALMLKLAQLDLEVGAPLGLSGPSSSSSTPTNTPKRRHCSVESEMDTTLTPGPQGERQGLPPGGGAPAPMPPNASLAEASGARPKAPVLAVRLYKEKAELEAKEACDWLRAAGFPQYAQLYEDSQFPISIRSVVKDHDFLDSDSIEALCRRLNTLNNCASMKLDRGSPRKRSEDSDDEDLCAISDKWMFQRASRRWSRLEDFEVFSQNSLSSDVSCSESGHLKDSSPSHESLLTDLSEQQEVTSIHSESSSSNNGLLDDCRFGHQGGPGAGVAAGVHPSKWPSEAADAAQVLKDATNHPVLAFTLSAPTPAADKPQPRSRTKSLLKRMENFRAKGHSHKRRVSGGKVEGLVISGPVSLQGGPTEETLRRLNCVDIAEAKSAGVARDRSQSESSFLIHSPGGCGSGTGGNGNGTAQLPTRSSSYVAGQSGSARGRGASSKRGGMYLGDFDALTGHLCDGDEDPAARPPRSPKDVVIHLPKDHKPGTFPRTLSNESLATSDSFSSVTWRTGSFNSGSRASCEGGAGADEQQQPKRGERRRRTNSCSSMASRLSVYDNVPASQLLLLAAAGDLSSSGAEDGDGDAGNNGRVFSQLDDILQQVNGLQEMVSRWTERLSPDEPEDSDSARDSTCNSPASSPHQHMELDGDAYNSTSGRTTPPSDLESTGTSLIDSEDSGIQDRRESSTGQSVARPNRRQRLRWHSFQTSHRPSLNSASLQINSQSVAQMSLVRKFSLLRLTALMERYSPSNKQGWNWGVPKFMRRMRTPDYKDRSVFGVPLLLNVQRTGQPLPQSIQQAMRYLRSQCLDQVGLFRKSGVKSRIQALREMNESGAESVNYEGQSAYDVADMLKQYFRDLPEPMFTSKLADTFLQIYQYVPKEQQLQALQAGTMLLPDENREALQTLLYFLSDVAAAVGENQMSSVNLAVCLAPSLFHLNTVKRDNSTSRVRQRKYSTGKPDQKDLSENLAAIQGLAHMIAECKKLFKIPEEMVSQCQSSYMEHDTQPMSLAELGAPVTNGGGPPPASPSHRSTSQSSVLGPEELRSSSTSSISRPDYQAHLESCIQGLLKEARDKFKGWVTCSSLESSTEVAYKKVGDGHLLRLWKTTVEVEAPPPRVLQRIRSERHLWDEDLLQWKVVETLDPNTEVFYYVLNSMAPHPARDYLVLRSWRTDLPKGSCVLVATSVEHEEVPCVGEARAVVLASRYLIEPLGANRSRLTHVCRIDTRGRSLEWYNKVFGHLCASKVAMIRDSFKKPKTDFPETKV</sequence>
<dbReference type="Gene3D" id="1.10.287.2070">
    <property type="match status" value="1"/>
</dbReference>
<dbReference type="InterPro" id="IPR000198">
    <property type="entry name" value="RhoGAP_dom"/>
</dbReference>
<feature type="region of interest" description="Disordered" evidence="4">
    <location>
        <begin position="413"/>
        <end position="438"/>
    </location>
</feature>
<feature type="compositionally biased region" description="Polar residues" evidence="4">
    <location>
        <begin position="912"/>
        <end position="922"/>
    </location>
</feature>
<reference evidence="8" key="1">
    <citation type="submission" date="2025-08" db="UniProtKB">
        <authorList>
            <consortium name="RefSeq"/>
        </authorList>
    </citation>
    <scope>IDENTIFICATION</scope>
    <source>
        <tissue evidence="8">Sperm</tissue>
    </source>
</reference>
<dbReference type="CDD" id="cd04375">
    <property type="entry name" value="RhoGAP_DLC1"/>
    <property type="match status" value="1"/>
</dbReference>
<feature type="compositionally biased region" description="Polar residues" evidence="4">
    <location>
        <begin position="1124"/>
        <end position="1135"/>
    </location>
</feature>
<dbReference type="SMART" id="SM00324">
    <property type="entry name" value="RhoGAP"/>
    <property type="match status" value="1"/>
</dbReference>
<feature type="region of interest" description="Disordered" evidence="4">
    <location>
        <begin position="710"/>
        <end position="761"/>
    </location>
</feature>
<dbReference type="RefSeq" id="XP_032811166.1">
    <property type="nucleotide sequence ID" value="XM_032955275.1"/>
</dbReference>
<feature type="region of interest" description="Disordered" evidence="4">
    <location>
        <begin position="882"/>
        <end position="939"/>
    </location>
</feature>
<dbReference type="Proteomes" id="UP001318040">
    <property type="component" value="Chromosome 16"/>
</dbReference>
<dbReference type="CTD" id="10395"/>
<dbReference type="FunFam" id="3.30.530.20:FF:000009">
    <property type="entry name" value="StAR related lipid transfer domain containing 13"/>
    <property type="match status" value="1"/>
</dbReference>
<feature type="region of interest" description="Disordered" evidence="4">
    <location>
        <begin position="237"/>
        <end position="277"/>
    </location>
</feature>
<feature type="region of interest" description="Disordered" evidence="4">
    <location>
        <begin position="338"/>
        <end position="388"/>
    </location>
</feature>
<evidence type="ECO:0000256" key="2">
    <source>
        <dbReference type="ARBA" id="ARBA00022468"/>
    </source>
</evidence>
<comment type="subcellular location">
    <subcellularLocation>
        <location evidence="1">Membrane</location>
        <topology evidence="1">Peripheral membrane protein</topology>
    </subcellularLocation>
</comment>
<dbReference type="FunFam" id="1.10.555.10:FF:000007">
    <property type="entry name" value="rho GTPase-activating protein 7 isoform X2"/>
    <property type="match status" value="1"/>
</dbReference>
<evidence type="ECO:0000313" key="7">
    <source>
        <dbReference type="Proteomes" id="UP001318040"/>
    </source>
</evidence>
<feature type="compositionally biased region" description="Low complexity" evidence="4">
    <location>
        <begin position="517"/>
        <end position="529"/>
    </location>
</feature>
<dbReference type="PANTHER" id="PTHR12659">
    <property type="entry name" value="RHO-TYPE GTPASE ACTIVATING PROTEIN"/>
    <property type="match status" value="1"/>
</dbReference>
<dbReference type="InterPro" id="IPR002913">
    <property type="entry name" value="START_lipid-bd_dom"/>
</dbReference>
<dbReference type="PANTHER" id="PTHR12659:SF7">
    <property type="entry name" value="CROSSVEINLESS C, ISOFORM C"/>
    <property type="match status" value="1"/>
</dbReference>
<feature type="region of interest" description="Disordered" evidence="4">
    <location>
        <begin position="198"/>
        <end position="219"/>
    </location>
</feature>
<dbReference type="GO" id="GO:0005096">
    <property type="term" value="F:GTPase activator activity"/>
    <property type="evidence" value="ECO:0007669"/>
    <property type="project" value="UniProtKB-KW"/>
</dbReference>
<dbReference type="SMART" id="SM00234">
    <property type="entry name" value="START"/>
    <property type="match status" value="1"/>
</dbReference>
<dbReference type="Gene3D" id="1.10.555.10">
    <property type="entry name" value="Rho GTPase activation protein"/>
    <property type="match status" value="1"/>
</dbReference>